<comment type="caution">
    <text evidence="7">The sequence shown here is derived from an EMBL/GenBank/DDBJ whole genome shotgun (WGS) entry which is preliminary data.</text>
</comment>
<dbReference type="InterPro" id="IPR016181">
    <property type="entry name" value="Acyl_CoA_acyltransferase"/>
</dbReference>
<accession>A0ABV6PUP1</accession>
<name>A0ABV6PUP1_9BURK</name>
<dbReference type="Gene3D" id="3.40.630.30">
    <property type="match status" value="1"/>
</dbReference>
<dbReference type="PANTHER" id="PTHR36449:SF1">
    <property type="entry name" value="ACETYLTRANSFERASE"/>
    <property type="match status" value="1"/>
</dbReference>
<organism evidence="7 8">
    <name type="scientific">Ottowia pentelensis</name>
    <dbReference type="NCBI Taxonomy" id="511108"/>
    <lineage>
        <taxon>Bacteria</taxon>
        <taxon>Pseudomonadati</taxon>
        <taxon>Pseudomonadota</taxon>
        <taxon>Betaproteobacteria</taxon>
        <taxon>Burkholderiales</taxon>
        <taxon>Comamonadaceae</taxon>
        <taxon>Ottowia</taxon>
    </lineage>
</organism>
<dbReference type="EC" id="2.3.-.-" evidence="7"/>
<sequence length="160" mass="17882">MQITPLTGSHDRQGFDCGRDELNIWLRQVARQHQTKGLSKTFVATLDAEPSRICGYYALTLAELEGRHLPLAWRKKLPQRIPGVRLGRLAVDVRHHGKGLGELLLMDALHRAQRIQVEAGGVGLFVDAIDERAAGYYQRFGFQCAPDNALLLFLPTQILA</sequence>
<keyword evidence="4 7" id="KW-0012">Acyltransferase</keyword>
<evidence type="ECO:0000256" key="3">
    <source>
        <dbReference type="ARBA" id="ARBA00022679"/>
    </source>
</evidence>
<dbReference type="Pfam" id="PF13508">
    <property type="entry name" value="Acetyltransf_7"/>
    <property type="match status" value="1"/>
</dbReference>
<proteinExistence type="predicted"/>
<dbReference type="PANTHER" id="PTHR36449">
    <property type="entry name" value="ACETYLTRANSFERASE-RELATED"/>
    <property type="match status" value="1"/>
</dbReference>
<keyword evidence="1" id="KW-0678">Repressor</keyword>
<dbReference type="PROSITE" id="PS51186">
    <property type="entry name" value="GNAT"/>
    <property type="match status" value="1"/>
</dbReference>
<keyword evidence="2" id="KW-1277">Toxin-antitoxin system</keyword>
<dbReference type="InterPro" id="IPR000182">
    <property type="entry name" value="GNAT_dom"/>
</dbReference>
<dbReference type="EMBL" id="JBHLTN010000028">
    <property type="protein sequence ID" value="MFC0593575.1"/>
    <property type="molecule type" value="Genomic_DNA"/>
</dbReference>
<evidence type="ECO:0000256" key="2">
    <source>
        <dbReference type="ARBA" id="ARBA00022649"/>
    </source>
</evidence>
<evidence type="ECO:0000259" key="6">
    <source>
        <dbReference type="PROSITE" id="PS51186"/>
    </source>
</evidence>
<dbReference type="Proteomes" id="UP001589834">
    <property type="component" value="Unassembled WGS sequence"/>
</dbReference>
<feature type="domain" description="N-acetyltransferase" evidence="6">
    <location>
        <begin position="1"/>
        <end position="157"/>
    </location>
</feature>
<dbReference type="GO" id="GO:0016746">
    <property type="term" value="F:acyltransferase activity"/>
    <property type="evidence" value="ECO:0007669"/>
    <property type="project" value="UniProtKB-KW"/>
</dbReference>
<evidence type="ECO:0000313" key="8">
    <source>
        <dbReference type="Proteomes" id="UP001589834"/>
    </source>
</evidence>
<comment type="catalytic activity">
    <reaction evidence="5">
        <text>glycyl-tRNA(Gly) + acetyl-CoA = N-acetylglycyl-tRNA(Gly) + CoA + H(+)</text>
        <dbReference type="Rhea" id="RHEA:81867"/>
        <dbReference type="Rhea" id="RHEA-COMP:9683"/>
        <dbReference type="Rhea" id="RHEA-COMP:19766"/>
        <dbReference type="ChEBI" id="CHEBI:15378"/>
        <dbReference type="ChEBI" id="CHEBI:57287"/>
        <dbReference type="ChEBI" id="CHEBI:57288"/>
        <dbReference type="ChEBI" id="CHEBI:78522"/>
        <dbReference type="ChEBI" id="CHEBI:232036"/>
    </reaction>
</comment>
<reference evidence="7 8" key="1">
    <citation type="submission" date="2024-09" db="EMBL/GenBank/DDBJ databases">
        <authorList>
            <person name="Sun Q."/>
            <person name="Mori K."/>
        </authorList>
    </citation>
    <scope>NUCLEOTIDE SEQUENCE [LARGE SCALE GENOMIC DNA]</scope>
    <source>
        <strain evidence="7 8">NCAIM B.02336</strain>
    </source>
</reference>
<keyword evidence="8" id="KW-1185">Reference proteome</keyword>
<evidence type="ECO:0000313" key="7">
    <source>
        <dbReference type="EMBL" id="MFC0593575.1"/>
    </source>
</evidence>
<evidence type="ECO:0000256" key="5">
    <source>
        <dbReference type="ARBA" id="ARBA00049880"/>
    </source>
</evidence>
<gene>
    <name evidence="7" type="ORF">ACFFGG_13560</name>
</gene>
<dbReference type="SUPFAM" id="SSF55729">
    <property type="entry name" value="Acyl-CoA N-acyltransferases (Nat)"/>
    <property type="match status" value="1"/>
</dbReference>
<keyword evidence="3 7" id="KW-0808">Transferase</keyword>
<evidence type="ECO:0000256" key="4">
    <source>
        <dbReference type="ARBA" id="ARBA00023315"/>
    </source>
</evidence>
<protein>
    <submittedName>
        <fullName evidence="7">GNAT family N-acetyltransferase</fullName>
        <ecNumber evidence="7">2.3.-.-</ecNumber>
    </submittedName>
</protein>
<evidence type="ECO:0000256" key="1">
    <source>
        <dbReference type="ARBA" id="ARBA00022491"/>
    </source>
</evidence>
<dbReference type="RefSeq" id="WP_293220258.1">
    <property type="nucleotide sequence ID" value="NZ_JBHLTN010000028.1"/>
</dbReference>